<feature type="compositionally biased region" description="Polar residues" evidence="1">
    <location>
        <begin position="68"/>
        <end position="79"/>
    </location>
</feature>
<comment type="caution">
    <text evidence="3">The sequence shown here is derived from an EMBL/GenBank/DDBJ whole genome shotgun (WGS) entry which is preliminary data.</text>
</comment>
<sequence length="218" mass="24761">MIRKLIPLIIMLCVFTVLLLPTTFYKIEKSTTSSTENENKNINTDMSIKPDNTTNELKSFPKAETSNKSEPNTLVSETQVVKEQKANSEIRKTDIDTSNYLSSLQCISYKLKQGETLTDIARKYESTCNLNSTIKMIKSINKIDDVNNMNSQTIVNIPENALKSGTMYTVVAGNTWYKLANEYYPEYKVESVMKFLVYINNLPNNDLPLGEKIFLPSL</sequence>
<dbReference type="InterPro" id="IPR036779">
    <property type="entry name" value="LysM_dom_sf"/>
</dbReference>
<dbReference type="InterPro" id="IPR018392">
    <property type="entry name" value="LysM"/>
</dbReference>
<feature type="domain" description="LysM" evidence="2">
    <location>
        <begin position="107"/>
        <end position="157"/>
    </location>
</feature>
<dbReference type="CDD" id="cd00118">
    <property type="entry name" value="LysM"/>
    <property type="match status" value="1"/>
</dbReference>
<dbReference type="AlphaFoldDB" id="A0A1S8S058"/>
<accession>A0A1S8S058</accession>
<protein>
    <submittedName>
        <fullName evidence="3">LysM domain protein</fullName>
    </submittedName>
</protein>
<proteinExistence type="predicted"/>
<evidence type="ECO:0000313" key="3">
    <source>
        <dbReference type="EMBL" id="OOM58779.1"/>
    </source>
</evidence>
<organism evidence="3 4">
    <name type="scientific">Clostridium beijerinckii</name>
    <name type="common">Clostridium MP</name>
    <dbReference type="NCBI Taxonomy" id="1520"/>
    <lineage>
        <taxon>Bacteria</taxon>
        <taxon>Bacillati</taxon>
        <taxon>Bacillota</taxon>
        <taxon>Clostridia</taxon>
        <taxon>Eubacteriales</taxon>
        <taxon>Clostridiaceae</taxon>
        <taxon>Clostridium</taxon>
    </lineage>
</organism>
<name>A0A1S8S058_CLOBE</name>
<reference evidence="3 4" key="1">
    <citation type="submission" date="2016-05" db="EMBL/GenBank/DDBJ databases">
        <title>Microbial solvent formation.</title>
        <authorList>
            <person name="Poehlein A."/>
            <person name="Montoya Solano J.D."/>
            <person name="Flitsch S."/>
            <person name="Krabben P."/>
            <person name="Duerre P."/>
            <person name="Daniel R."/>
        </authorList>
    </citation>
    <scope>NUCLEOTIDE SEQUENCE [LARGE SCALE GENOMIC DNA]</scope>
    <source>
        <strain evidence="3 4">DSM 53</strain>
    </source>
</reference>
<evidence type="ECO:0000256" key="1">
    <source>
        <dbReference type="SAM" id="MobiDB-lite"/>
    </source>
</evidence>
<dbReference type="EMBL" id="LZZI01000090">
    <property type="protein sequence ID" value="OOM58779.1"/>
    <property type="molecule type" value="Genomic_DNA"/>
</dbReference>
<evidence type="ECO:0000259" key="2">
    <source>
        <dbReference type="PROSITE" id="PS51782"/>
    </source>
</evidence>
<feature type="compositionally biased region" description="Polar residues" evidence="1">
    <location>
        <begin position="30"/>
        <end position="57"/>
    </location>
</feature>
<dbReference type="Proteomes" id="UP000190973">
    <property type="component" value="Unassembled WGS sequence"/>
</dbReference>
<gene>
    <name evidence="3" type="ORF">CLBCK_38150</name>
</gene>
<dbReference type="Pfam" id="PF01476">
    <property type="entry name" value="LysM"/>
    <property type="match status" value="2"/>
</dbReference>
<dbReference type="PROSITE" id="PS51782">
    <property type="entry name" value="LYSM"/>
    <property type="match status" value="1"/>
</dbReference>
<evidence type="ECO:0000313" key="4">
    <source>
        <dbReference type="Proteomes" id="UP000190973"/>
    </source>
</evidence>
<dbReference type="SMART" id="SM00257">
    <property type="entry name" value="LysM"/>
    <property type="match status" value="2"/>
</dbReference>
<feature type="region of interest" description="Disordered" evidence="1">
    <location>
        <begin position="30"/>
        <end position="87"/>
    </location>
</feature>
<dbReference type="Gene3D" id="3.10.350.10">
    <property type="entry name" value="LysM domain"/>
    <property type="match status" value="1"/>
</dbReference>
<dbReference type="RefSeq" id="WP_077840155.1">
    <property type="nucleotide sequence ID" value="NZ_JABTAE010000001.1"/>
</dbReference>